<feature type="region of interest" description="Disordered" evidence="1">
    <location>
        <begin position="114"/>
        <end position="156"/>
    </location>
</feature>
<keyword evidence="2" id="KW-0812">Transmembrane</keyword>
<dbReference type="Proteomes" id="UP000318416">
    <property type="component" value="Unassembled WGS sequence"/>
</dbReference>
<evidence type="ECO:0000313" key="4">
    <source>
        <dbReference type="Proteomes" id="UP000318416"/>
    </source>
</evidence>
<dbReference type="EMBL" id="VIVR01000001">
    <property type="protein sequence ID" value="TWE15427.1"/>
    <property type="molecule type" value="Genomic_DNA"/>
</dbReference>
<comment type="caution">
    <text evidence="3">The sequence shown here is derived from an EMBL/GenBank/DDBJ whole genome shotgun (WGS) entry which is preliminary data.</text>
</comment>
<dbReference type="AlphaFoldDB" id="A0A561EII1"/>
<proteinExistence type="predicted"/>
<dbReference type="RefSeq" id="WP_145786887.1">
    <property type="nucleotide sequence ID" value="NZ_BAAABR010000014.1"/>
</dbReference>
<accession>A0A561EII1</accession>
<reference evidence="3 4" key="1">
    <citation type="submission" date="2019-06" db="EMBL/GenBank/DDBJ databases">
        <title>Sequencing the genomes of 1000 actinobacteria strains.</title>
        <authorList>
            <person name="Klenk H.-P."/>
        </authorList>
    </citation>
    <scope>NUCLEOTIDE SEQUENCE [LARGE SCALE GENOMIC DNA]</scope>
    <source>
        <strain evidence="3 4">DSM 41649</strain>
    </source>
</reference>
<keyword evidence="2" id="KW-0472">Membrane</keyword>
<dbReference type="OrthoDB" id="3328426at2"/>
<protein>
    <submittedName>
        <fullName evidence="3">Uncharacterized protein</fullName>
    </submittedName>
</protein>
<keyword evidence="4" id="KW-1185">Reference proteome</keyword>
<evidence type="ECO:0000256" key="1">
    <source>
        <dbReference type="SAM" id="MobiDB-lite"/>
    </source>
</evidence>
<feature type="transmembrane region" description="Helical" evidence="2">
    <location>
        <begin position="160"/>
        <end position="177"/>
    </location>
</feature>
<keyword evidence="2" id="KW-1133">Transmembrane helix</keyword>
<evidence type="ECO:0000313" key="3">
    <source>
        <dbReference type="EMBL" id="TWE15427.1"/>
    </source>
</evidence>
<sequence length="284" mass="30183">MTTPQQPGPELRLGRVSRTPAEPTMNLGQVVPPAEPTEPAQPSADETVHLGQVAPPTQPPAEETVRLAPEPEPLAEVTVRLEAKPWPPAGQTSHLGPPAPAEDVANATFLDPSWTTAAQPPQDELRRFGPGVPPQAAAVWHGTAQQPTPEPEPRRRRKRGWLVPLLVLLAVLAYFAWQRYSPATTVTAVSVTADPAGPSCDGTAVVTGSLETDGGAGTVQYHWKRSDGTDSGLLSQPVPRGHHRTDVVLRWTFQGHGSMQATATLEVVSPTARTAAATFTYTCA</sequence>
<name>A0A561EII1_9ACTN</name>
<feature type="region of interest" description="Disordered" evidence="1">
    <location>
        <begin position="1"/>
        <end position="77"/>
    </location>
</feature>
<gene>
    <name evidence="3" type="ORF">FB465_0320</name>
</gene>
<feature type="region of interest" description="Disordered" evidence="1">
    <location>
        <begin position="85"/>
        <end position="104"/>
    </location>
</feature>
<organism evidence="3 4">
    <name type="scientific">Kitasatospora atroaurantiaca</name>
    <dbReference type="NCBI Taxonomy" id="285545"/>
    <lineage>
        <taxon>Bacteria</taxon>
        <taxon>Bacillati</taxon>
        <taxon>Actinomycetota</taxon>
        <taxon>Actinomycetes</taxon>
        <taxon>Kitasatosporales</taxon>
        <taxon>Streptomycetaceae</taxon>
        <taxon>Kitasatospora</taxon>
    </lineage>
</organism>
<evidence type="ECO:0000256" key="2">
    <source>
        <dbReference type="SAM" id="Phobius"/>
    </source>
</evidence>